<dbReference type="AlphaFoldDB" id="U6F5J1"/>
<proteinExistence type="predicted"/>
<dbReference type="HOGENOM" id="CLU_2973754_0_0_9"/>
<gene>
    <name evidence="1" type="ORF">LHCIRMBIA951_00519</name>
</gene>
<evidence type="ECO:0000313" key="1">
    <source>
        <dbReference type="EMBL" id="CDI58538.1"/>
    </source>
</evidence>
<accession>U6F5J1</accession>
<reference evidence="1" key="1">
    <citation type="submission" date="2013-09" db="EMBL/GenBank/DDBJ databases">
        <title>Draft Genome Sequence of five Lactobacillus helveticus strains CIRM-BIA 101T, 103, 104, 951 and 953 isolated from milk product.</title>
        <authorList>
            <person name="Valence F."/>
            <person name="Chuat V."/>
            <person name="Ma L."/>
            <person name="Creno S."/>
            <person name="Falentin H."/>
            <person name="Lortal S."/>
            <person name="Bizet C."/>
            <person name="Clermont D."/>
            <person name="Loux V."/>
            <person name="Bouchier C."/>
            <person name="Cousin S."/>
        </authorList>
    </citation>
    <scope>NUCLEOTIDE SEQUENCE [LARGE SCALE GENOMIC DNA]</scope>
    <source>
        <strain evidence="1">CIRM-BIA 951</strain>
    </source>
</reference>
<keyword evidence="2" id="KW-1185">Reference proteome</keyword>
<sequence>MKRKLILFLTACSIIFSVALIKIREKQAQHHGMLKAYTQHPSKRVGLGIIKRMVKLKS</sequence>
<name>U6F5J1_LACHE</name>
<protein>
    <submittedName>
        <fullName evidence="1">Uncharacterized protein</fullName>
    </submittedName>
</protein>
<dbReference type="Proteomes" id="UP000017248">
    <property type="component" value="Unassembled WGS sequence"/>
</dbReference>
<comment type="caution">
    <text evidence="1">The sequence shown here is derived from an EMBL/GenBank/DDBJ whole genome shotgun (WGS) entry which is preliminary data.</text>
</comment>
<dbReference type="RefSeq" id="WP_023190884.1">
    <property type="nucleotide sequence ID" value="NZ_HG530835.1"/>
</dbReference>
<dbReference type="EMBL" id="CBUK010000079">
    <property type="protein sequence ID" value="CDI58538.1"/>
    <property type="molecule type" value="Genomic_DNA"/>
</dbReference>
<organism evidence="1 2">
    <name type="scientific">Lactobacillus helveticus CIRM-BIA 951</name>
    <dbReference type="NCBI Taxonomy" id="1226334"/>
    <lineage>
        <taxon>Bacteria</taxon>
        <taxon>Bacillati</taxon>
        <taxon>Bacillota</taxon>
        <taxon>Bacilli</taxon>
        <taxon>Lactobacillales</taxon>
        <taxon>Lactobacillaceae</taxon>
        <taxon>Lactobacillus</taxon>
    </lineage>
</organism>
<evidence type="ECO:0000313" key="2">
    <source>
        <dbReference type="Proteomes" id="UP000017248"/>
    </source>
</evidence>